<dbReference type="Proteomes" id="UP000530424">
    <property type="component" value="Unassembled WGS sequence"/>
</dbReference>
<proteinExistence type="predicted"/>
<dbReference type="RefSeq" id="WP_179667170.1">
    <property type="nucleotide sequence ID" value="NZ_JACCFP010000001.1"/>
</dbReference>
<feature type="signal peptide" evidence="1">
    <location>
        <begin position="1"/>
        <end position="24"/>
    </location>
</feature>
<evidence type="ECO:0000313" key="3">
    <source>
        <dbReference type="Proteomes" id="UP000530424"/>
    </source>
</evidence>
<evidence type="ECO:0000256" key="1">
    <source>
        <dbReference type="SAM" id="SignalP"/>
    </source>
</evidence>
<keyword evidence="1" id="KW-0732">Signal</keyword>
<protein>
    <submittedName>
        <fullName evidence="2">Uncharacterized protein</fullName>
    </submittedName>
</protein>
<keyword evidence="3" id="KW-1185">Reference proteome</keyword>
<accession>A0A853BZE0</accession>
<organism evidence="2 3">
    <name type="scientific">Nocardioides thalensis</name>
    <dbReference type="NCBI Taxonomy" id="1914755"/>
    <lineage>
        <taxon>Bacteria</taxon>
        <taxon>Bacillati</taxon>
        <taxon>Actinomycetota</taxon>
        <taxon>Actinomycetes</taxon>
        <taxon>Propionibacteriales</taxon>
        <taxon>Nocardioidaceae</taxon>
        <taxon>Nocardioides</taxon>
    </lineage>
</organism>
<comment type="caution">
    <text evidence="2">The sequence shown here is derived from an EMBL/GenBank/DDBJ whole genome shotgun (WGS) entry which is preliminary data.</text>
</comment>
<dbReference type="EMBL" id="JACCFP010000001">
    <property type="protein sequence ID" value="NYJ00605.1"/>
    <property type="molecule type" value="Genomic_DNA"/>
</dbReference>
<sequence length="123" mass="14146">MSRLLAVLAGALMCLTLTSAPAVAEEEGSNLTRRAHHFANKWFAHVADGEWAWVRRSTNTRNIPMSQVRKFGEIELDSCYKRPDFGGEPQKPHLRYCFAGGAEWKVIRLDNGWLRMKDVNWYH</sequence>
<feature type="chain" id="PRO_5032662051" evidence="1">
    <location>
        <begin position="25"/>
        <end position="123"/>
    </location>
</feature>
<gene>
    <name evidence="2" type="ORF">HNR19_001303</name>
</gene>
<dbReference type="AlphaFoldDB" id="A0A853BZE0"/>
<name>A0A853BZE0_9ACTN</name>
<evidence type="ECO:0000313" key="2">
    <source>
        <dbReference type="EMBL" id="NYJ00605.1"/>
    </source>
</evidence>
<reference evidence="2 3" key="1">
    <citation type="submission" date="2020-07" db="EMBL/GenBank/DDBJ databases">
        <title>Sequencing the genomes of 1000 actinobacteria strains.</title>
        <authorList>
            <person name="Klenk H.-P."/>
        </authorList>
    </citation>
    <scope>NUCLEOTIDE SEQUENCE [LARGE SCALE GENOMIC DNA]</scope>
    <source>
        <strain evidence="2 3">DSM 103833</strain>
    </source>
</reference>